<evidence type="ECO:0000313" key="4">
    <source>
        <dbReference type="EMBL" id="CRZ06696.1"/>
    </source>
</evidence>
<dbReference type="GO" id="GO:0005930">
    <property type="term" value="C:axoneme"/>
    <property type="evidence" value="ECO:0007669"/>
    <property type="project" value="TreeGrafter"/>
</dbReference>
<dbReference type="EMBL" id="HACM01006254">
    <property type="protein sequence ID" value="CRZ06696.1"/>
    <property type="molecule type" value="Transcribed_RNA"/>
</dbReference>
<name>A0A0H5QYG0_9EUKA</name>
<comment type="subcellular location">
    <subcellularLocation>
        <location evidence="1">Cytoplasm</location>
    </subcellularLocation>
</comment>
<dbReference type="PANTHER" id="PTHR23053">
    <property type="entry name" value="DLEC1 DELETED IN LUNG AND ESOPHAGEAL CANCER 1"/>
    <property type="match status" value="1"/>
</dbReference>
<dbReference type="GO" id="GO:1904158">
    <property type="term" value="P:axonemal central apparatus assembly"/>
    <property type="evidence" value="ECO:0007669"/>
    <property type="project" value="TreeGrafter"/>
</dbReference>
<dbReference type="AlphaFoldDB" id="A0A0H5QYG0"/>
<organism evidence="4">
    <name type="scientific">Spongospora subterranea</name>
    <dbReference type="NCBI Taxonomy" id="70186"/>
    <lineage>
        <taxon>Eukaryota</taxon>
        <taxon>Sar</taxon>
        <taxon>Rhizaria</taxon>
        <taxon>Endomyxa</taxon>
        <taxon>Phytomyxea</taxon>
        <taxon>Plasmodiophorida</taxon>
        <taxon>Plasmodiophoridae</taxon>
        <taxon>Spongospora</taxon>
    </lineage>
</organism>
<accession>A0A0H5QYG0</accession>
<dbReference type="PANTHER" id="PTHR23053:SF0">
    <property type="entry name" value="HYDROCEPHALUS-INDUCING PROTEIN HOMOLOG"/>
    <property type="match status" value="1"/>
</dbReference>
<reference evidence="4" key="1">
    <citation type="submission" date="2015-04" db="EMBL/GenBank/DDBJ databases">
        <title>The genome sequence of the plant pathogenic Rhizarian Plasmodiophora brassicae reveals insights in its biotrophic life cycle and the origin of chitin synthesis.</title>
        <authorList>
            <person name="Schwelm A."/>
            <person name="Fogelqvist J."/>
            <person name="Knaust A."/>
            <person name="Julke S."/>
            <person name="Lilja T."/>
            <person name="Dhandapani V."/>
            <person name="Bonilla-Rosso G."/>
            <person name="Karlsson M."/>
            <person name="Shevchenko A."/>
            <person name="Choi S.R."/>
            <person name="Kim H.G."/>
            <person name="Park J.Y."/>
            <person name="Lim Y.P."/>
            <person name="Ludwig-Muller J."/>
            <person name="Dixelius C."/>
        </authorList>
    </citation>
    <scope>NUCLEOTIDE SEQUENCE</scope>
    <source>
        <tissue evidence="4">Potato root galls</tissue>
    </source>
</reference>
<dbReference type="InterPro" id="IPR013783">
    <property type="entry name" value="Ig-like_fold"/>
</dbReference>
<evidence type="ECO:0000259" key="3">
    <source>
        <dbReference type="Pfam" id="PF15780"/>
    </source>
</evidence>
<feature type="non-terminal residue" evidence="4">
    <location>
        <position position="1"/>
    </location>
</feature>
<proteinExistence type="predicted"/>
<feature type="domain" description="Abnormal spindle-like microcephaly-associated protein ASH" evidence="3">
    <location>
        <begin position="975"/>
        <end position="1049"/>
    </location>
</feature>
<evidence type="ECO:0000256" key="1">
    <source>
        <dbReference type="ARBA" id="ARBA00004496"/>
    </source>
</evidence>
<dbReference type="GO" id="GO:0003341">
    <property type="term" value="P:cilium movement"/>
    <property type="evidence" value="ECO:0007669"/>
    <property type="project" value="TreeGrafter"/>
</dbReference>
<keyword evidence="2" id="KW-0963">Cytoplasm</keyword>
<evidence type="ECO:0000256" key="2">
    <source>
        <dbReference type="ARBA" id="ARBA00022490"/>
    </source>
</evidence>
<protein>
    <recommendedName>
        <fullName evidence="3">Abnormal spindle-like microcephaly-associated protein ASH domain-containing protein</fullName>
    </recommendedName>
</protein>
<dbReference type="SUPFAM" id="SSF49354">
    <property type="entry name" value="PapD-like"/>
    <property type="match status" value="1"/>
</dbReference>
<dbReference type="Gene3D" id="2.60.40.10">
    <property type="entry name" value="Immunoglobulins"/>
    <property type="match status" value="10"/>
</dbReference>
<dbReference type="Pfam" id="PF15780">
    <property type="entry name" value="ASH"/>
    <property type="match status" value="1"/>
</dbReference>
<dbReference type="InterPro" id="IPR033305">
    <property type="entry name" value="Hydin-like"/>
</dbReference>
<dbReference type="NCBIfam" id="NF012200">
    <property type="entry name" value="choice_anch_D"/>
    <property type="match status" value="1"/>
</dbReference>
<sequence>RSIHFGSIQVGSERSKSFQILNVGEFPFHYDVVDAASTSKNSAEVVSKLSINSFTISTVNGEIDPSCSGTVTVDFKASSEGLFRVLLSILVSNVDTAPSQLELTAEACNSSIVVNDFDSIFEEQAVYRSVPQILNKNVFVLDSKLFRFAPVIVDAHSIVKERLKITNPGKIACEVTFKIEKDCDGAFDVQPAALSIPNHEHRYVTVSFAPQSIKTYSAVFRADVDRNASCFLQFDLQGEGTLPTVNVVEPCGRTSTGTVAVEFGRVFSGRPPVSKSITVRNDGLVAATVRFDLDDAGGDFGFSGLGTMLTIAAQSQNVLSVAFAPVALGDRRAKLRMSVLRNSFESTVFDLTGIAFQKDVAVDERTSTLDWGDVNVNVPVQLCTTLINHSSSHYRFQWQSHSSNHFIVSPSVGHLAPHCEKVMFVTFKSDRNVKYVGEPLYCQIQAISLFEADQDDWDDTMRVIAYNADGNEIAQVVPEPSHSLGEEKLQETITCNVTCDRCVFECDTNPIFFAPTMMYQTRVFTFPIMNKSLTKLTYSWTVFPNDDSPFTISPKNGVIPGSQDERFNVQFCPLDAAQLTGQLICTIMEINERIQIDIAGEGQRPNCHIDLINSDYLTAGRRSSTIPGAKPDAGTWKVIEFKSLGTRVRNTRRFHVINPTASPWSFEWNREGKVVSSSFHCLTSKGTAKSGKHFEMAFEYIPDNVQLQESRWIFSIPELGVTVPFLLVGTVVEPDVALSCSSVNFSELLLGSKAMETVYLISNEHIPFSFNVELDSVGNPPIKIEPHSGVVLPESRFPITLTFIPRQERSYNLNVGFRIKRKTERVSLNVKGEGYAIHEAIELDGQVVNRSNRSTPISFGDVHIVERCAKFVKIVNSGKFAFEYEWEVGSGGGASGPVSVNPVRGTVRPGSMADVCEVVFTSRRELSLDALPLSCRIANVRHYGFAVSAVARKPSIDFSFRSHSFGKRFVFAEGGAAHTCTLTITNQEPVNSVSLELLFLKTKHLEVLGSSSVLGPGDSQSLQIRFTPKQCTKYRDLIQLEVNGFYKVDITVFGEGIAPSFDLINCPSVLSVGNLRSGQTSSTLFKLMNNSLKAASLTLRFSDQTQEPLPFLILDPSKIHIRPGDCASFEIGYSPTHRLMPFGTFIEYEIDGSGVYRQLVQINGSCHGVGLMLDNDTLSFGAVIVKSTLIKRVKLDNIGDVTSKFAWDSSTWLCFPPIVSLAQHFPL</sequence>
<dbReference type="InterPro" id="IPR008962">
    <property type="entry name" value="PapD-like_sf"/>
</dbReference>
<dbReference type="InterPro" id="IPR031549">
    <property type="entry name" value="ASH"/>
</dbReference>